<comment type="caution">
    <text evidence="18">The sequence shown here is derived from an EMBL/GenBank/DDBJ whole genome shotgun (WGS) entry which is preliminary data.</text>
</comment>
<dbReference type="SUPFAM" id="SSF53098">
    <property type="entry name" value="Ribonuclease H-like"/>
    <property type="match status" value="1"/>
</dbReference>
<dbReference type="InterPro" id="IPR024567">
    <property type="entry name" value="RNase_HII/HIII_dom"/>
</dbReference>
<evidence type="ECO:0000256" key="7">
    <source>
        <dbReference type="ARBA" id="ARBA00019179"/>
    </source>
</evidence>
<dbReference type="GO" id="GO:0004523">
    <property type="term" value="F:RNA-DNA hybrid ribonuclease activity"/>
    <property type="evidence" value="ECO:0007669"/>
    <property type="project" value="UniProtKB-UniRule"/>
</dbReference>
<evidence type="ECO:0000313" key="19">
    <source>
        <dbReference type="Proteomes" id="UP000031847"/>
    </source>
</evidence>
<dbReference type="EMBL" id="BBSI01000022">
    <property type="protein sequence ID" value="GAM80329.1"/>
    <property type="molecule type" value="Genomic_DNA"/>
</dbReference>
<dbReference type="GO" id="GO:0043137">
    <property type="term" value="P:DNA replication, removal of RNA primer"/>
    <property type="evidence" value="ECO:0007669"/>
    <property type="project" value="TreeGrafter"/>
</dbReference>
<dbReference type="InterPro" id="IPR036397">
    <property type="entry name" value="RNaseH_sf"/>
</dbReference>
<dbReference type="HAMAP" id="MF_00052_B">
    <property type="entry name" value="RNase_HII_B"/>
    <property type="match status" value="1"/>
</dbReference>
<evidence type="ECO:0000256" key="16">
    <source>
        <dbReference type="RuleBase" id="RU003515"/>
    </source>
</evidence>
<proteinExistence type="inferred from homology"/>
<evidence type="ECO:0000256" key="14">
    <source>
        <dbReference type="HAMAP-Rule" id="MF_00052"/>
    </source>
</evidence>
<evidence type="ECO:0000256" key="5">
    <source>
        <dbReference type="ARBA" id="ARBA00007383"/>
    </source>
</evidence>
<dbReference type="PROSITE" id="PS51975">
    <property type="entry name" value="RNASE_H_2"/>
    <property type="match status" value="1"/>
</dbReference>
<keyword evidence="8 14" id="KW-0963">Cytoplasm</keyword>
<gene>
    <name evidence="14" type="primary">rnhB</name>
    <name evidence="18" type="ORF">JCM5805K_1439</name>
</gene>
<keyword evidence="11 14" id="KW-0255">Endonuclease</keyword>
<evidence type="ECO:0000256" key="9">
    <source>
        <dbReference type="ARBA" id="ARBA00022722"/>
    </source>
</evidence>
<dbReference type="GO" id="GO:0006298">
    <property type="term" value="P:mismatch repair"/>
    <property type="evidence" value="ECO:0007669"/>
    <property type="project" value="TreeGrafter"/>
</dbReference>
<dbReference type="GO" id="GO:0003723">
    <property type="term" value="F:RNA binding"/>
    <property type="evidence" value="ECO:0007669"/>
    <property type="project" value="UniProtKB-UniRule"/>
</dbReference>
<organism evidence="18 19">
    <name type="scientific">Lactococcus lactis subsp. lactis</name>
    <name type="common">Streptococcus lactis</name>
    <dbReference type="NCBI Taxonomy" id="1360"/>
    <lineage>
        <taxon>Bacteria</taxon>
        <taxon>Bacillati</taxon>
        <taxon>Bacillota</taxon>
        <taxon>Bacilli</taxon>
        <taxon>Lactobacillales</taxon>
        <taxon>Streptococcaceae</taxon>
        <taxon>Lactococcus</taxon>
    </lineage>
</organism>
<keyword evidence="12 14" id="KW-0378">Hydrolase</keyword>
<dbReference type="NCBIfam" id="NF000595">
    <property type="entry name" value="PRK00015.1-3"/>
    <property type="match status" value="1"/>
</dbReference>
<name>A0A0B8R266_LACLL</name>
<accession>A0A0B8R266</accession>
<dbReference type="Pfam" id="PF01351">
    <property type="entry name" value="RNase_HII"/>
    <property type="match status" value="1"/>
</dbReference>
<evidence type="ECO:0000256" key="13">
    <source>
        <dbReference type="ARBA" id="ARBA00023211"/>
    </source>
</evidence>
<evidence type="ECO:0000256" key="4">
    <source>
        <dbReference type="ARBA" id="ARBA00004496"/>
    </source>
</evidence>
<comment type="function">
    <text evidence="3 14 16">Endonuclease that specifically degrades the RNA of RNA-DNA hybrids.</text>
</comment>
<dbReference type="Gene3D" id="3.30.420.10">
    <property type="entry name" value="Ribonuclease H-like superfamily/Ribonuclease H"/>
    <property type="match status" value="1"/>
</dbReference>
<dbReference type="CDD" id="cd07182">
    <property type="entry name" value="RNase_HII_bacteria_HII_like"/>
    <property type="match status" value="1"/>
</dbReference>
<evidence type="ECO:0000256" key="15">
    <source>
        <dbReference type="PROSITE-ProRule" id="PRU01319"/>
    </source>
</evidence>
<dbReference type="AlphaFoldDB" id="A0A0B8R266"/>
<evidence type="ECO:0000256" key="2">
    <source>
        <dbReference type="ARBA" id="ARBA00001946"/>
    </source>
</evidence>
<dbReference type="Proteomes" id="UP000031847">
    <property type="component" value="Unassembled WGS sequence"/>
</dbReference>
<comment type="cofactor">
    <cofactor evidence="2">
        <name>Mg(2+)</name>
        <dbReference type="ChEBI" id="CHEBI:18420"/>
    </cofactor>
</comment>
<evidence type="ECO:0000256" key="10">
    <source>
        <dbReference type="ARBA" id="ARBA00022723"/>
    </source>
</evidence>
<feature type="binding site" evidence="14 15">
    <location>
        <position position="173"/>
    </location>
    <ligand>
        <name>a divalent metal cation</name>
        <dbReference type="ChEBI" id="CHEBI:60240"/>
    </ligand>
</feature>
<evidence type="ECO:0000256" key="3">
    <source>
        <dbReference type="ARBA" id="ARBA00004065"/>
    </source>
</evidence>
<comment type="similarity">
    <text evidence="5 14 16">Belongs to the RNase HII family.</text>
</comment>
<evidence type="ECO:0000256" key="6">
    <source>
        <dbReference type="ARBA" id="ARBA00012180"/>
    </source>
</evidence>
<keyword evidence="13 14" id="KW-0464">Manganese</keyword>
<keyword evidence="10 14" id="KW-0479">Metal-binding</keyword>
<dbReference type="PANTHER" id="PTHR10954">
    <property type="entry name" value="RIBONUCLEASE H2 SUBUNIT A"/>
    <property type="match status" value="1"/>
</dbReference>
<dbReference type="FunFam" id="3.30.420.10:FF:000006">
    <property type="entry name" value="Ribonuclease HII"/>
    <property type="match status" value="1"/>
</dbReference>
<evidence type="ECO:0000313" key="18">
    <source>
        <dbReference type="EMBL" id="GAM80329.1"/>
    </source>
</evidence>
<dbReference type="EC" id="3.1.26.4" evidence="6 14"/>
<dbReference type="InterPro" id="IPR022898">
    <property type="entry name" value="RNase_HII"/>
</dbReference>
<dbReference type="InterPro" id="IPR012337">
    <property type="entry name" value="RNaseH-like_sf"/>
</dbReference>
<dbReference type="NCBIfam" id="NF000594">
    <property type="entry name" value="PRK00015.1-1"/>
    <property type="match status" value="1"/>
</dbReference>
<dbReference type="GO" id="GO:0030145">
    <property type="term" value="F:manganese ion binding"/>
    <property type="evidence" value="ECO:0007669"/>
    <property type="project" value="UniProtKB-UniRule"/>
</dbReference>
<reference evidence="18 19" key="1">
    <citation type="submission" date="2015-01" db="EMBL/GenBank/DDBJ databases">
        <title>Lactococcus lactis subsp.lactis JCM 5805 whole genome shotgun sequence.</title>
        <authorList>
            <person name="Fujii T."/>
            <person name="Tomita Y."/>
            <person name="Ikushima S."/>
            <person name="Fujiwara D."/>
        </authorList>
    </citation>
    <scope>NUCLEOTIDE SEQUENCE [LARGE SCALE GENOMIC DNA]</scope>
    <source>
        <strain evidence="18 19">JCM 5805</strain>
    </source>
</reference>
<protein>
    <recommendedName>
        <fullName evidence="7 14">Ribonuclease HII</fullName>
        <shortName evidence="14">RNase HII</shortName>
        <ecNumber evidence="6 14">3.1.26.4</ecNumber>
    </recommendedName>
</protein>
<evidence type="ECO:0000256" key="11">
    <source>
        <dbReference type="ARBA" id="ARBA00022759"/>
    </source>
</evidence>
<dbReference type="GO" id="GO:0032299">
    <property type="term" value="C:ribonuclease H2 complex"/>
    <property type="evidence" value="ECO:0007669"/>
    <property type="project" value="TreeGrafter"/>
</dbReference>
<dbReference type="GO" id="GO:0005737">
    <property type="term" value="C:cytoplasm"/>
    <property type="evidence" value="ECO:0007669"/>
    <property type="project" value="UniProtKB-SubCell"/>
</dbReference>
<feature type="binding site" evidence="14 15">
    <location>
        <position position="81"/>
    </location>
    <ligand>
        <name>a divalent metal cation</name>
        <dbReference type="ChEBI" id="CHEBI:60240"/>
    </ligand>
</feature>
<dbReference type="InterPro" id="IPR001352">
    <property type="entry name" value="RNase_HII/HIII"/>
</dbReference>
<evidence type="ECO:0000259" key="17">
    <source>
        <dbReference type="PROSITE" id="PS51975"/>
    </source>
</evidence>
<sequence>MVSKMGQTIKEIKATLAKLTDLSAKEFLEYEADERSGVQAALKSRKKQILAELAEEARLEQMLEFEKELYGQGIQLIAGIDEVGRGPLAGPVVTAAVILPNNCKIRGLNDSKKVPKSKHHAILSEIQEKALAIGIGIVDAEKIDEVNIYEATKIAMIQAVSKLSVKPEHLLIDAMVLALPIAQTKIIHGDAPSASIAAASIVAKVTRDEMMKEFALEFPEYDFEHNAGYGTAKHLEALTKYGITRIHRKSYEPIKTMVNFKS</sequence>
<feature type="binding site" evidence="14 15">
    <location>
        <position position="82"/>
    </location>
    <ligand>
        <name>a divalent metal cation</name>
        <dbReference type="ChEBI" id="CHEBI:60240"/>
    </ligand>
</feature>
<comment type="catalytic activity">
    <reaction evidence="1 14 15 16">
        <text>Endonucleolytic cleavage to 5'-phosphomonoester.</text>
        <dbReference type="EC" id="3.1.26.4"/>
    </reaction>
</comment>
<comment type="subcellular location">
    <subcellularLocation>
        <location evidence="4 14">Cytoplasm</location>
    </subcellularLocation>
</comment>
<keyword evidence="9 14" id="KW-0540">Nuclease</keyword>
<dbReference type="PANTHER" id="PTHR10954:SF18">
    <property type="entry name" value="RIBONUCLEASE HII"/>
    <property type="match status" value="1"/>
</dbReference>
<evidence type="ECO:0000256" key="1">
    <source>
        <dbReference type="ARBA" id="ARBA00000077"/>
    </source>
</evidence>
<feature type="domain" description="RNase H type-2" evidence="17">
    <location>
        <begin position="75"/>
        <end position="262"/>
    </location>
</feature>
<comment type="cofactor">
    <cofactor evidence="14 15">
        <name>Mn(2+)</name>
        <dbReference type="ChEBI" id="CHEBI:29035"/>
    </cofactor>
    <cofactor evidence="14 15">
        <name>Mg(2+)</name>
        <dbReference type="ChEBI" id="CHEBI:18420"/>
    </cofactor>
    <text evidence="14 15">Manganese or magnesium. Binds 1 divalent metal ion per monomer in the absence of substrate. May bind a second metal ion after substrate binding.</text>
</comment>
<evidence type="ECO:0000256" key="8">
    <source>
        <dbReference type="ARBA" id="ARBA00022490"/>
    </source>
</evidence>
<evidence type="ECO:0000256" key="12">
    <source>
        <dbReference type="ARBA" id="ARBA00022801"/>
    </source>
</evidence>